<evidence type="ECO:0000256" key="2">
    <source>
        <dbReference type="SAM" id="Phobius"/>
    </source>
</evidence>
<dbReference type="Proteomes" id="UP001558652">
    <property type="component" value="Unassembled WGS sequence"/>
</dbReference>
<feature type="compositionally biased region" description="Basic and acidic residues" evidence="1">
    <location>
        <begin position="13"/>
        <end position="22"/>
    </location>
</feature>
<reference evidence="3 4" key="1">
    <citation type="submission" date="2024-07" db="EMBL/GenBank/DDBJ databases">
        <title>Chromosome-level genome assembly of the water stick insect Ranatra chinensis (Heteroptera: Nepidae).</title>
        <authorList>
            <person name="Liu X."/>
        </authorList>
    </citation>
    <scope>NUCLEOTIDE SEQUENCE [LARGE SCALE GENOMIC DNA]</scope>
    <source>
        <strain evidence="3">Cailab_2021Rc</strain>
        <tissue evidence="3">Muscle</tissue>
    </source>
</reference>
<evidence type="ECO:0000313" key="4">
    <source>
        <dbReference type="Proteomes" id="UP001558652"/>
    </source>
</evidence>
<keyword evidence="2" id="KW-0472">Membrane</keyword>
<proteinExistence type="predicted"/>
<sequence length="424" mass="47352">MASKRRNMFHKNKTQETTEKDVGPVTCSRSDASATLDRHKSECHPPMGGFFHHESNQRNRFERIKSMESIEENHIKGINSRESKGVSTLENLPPWLSGTCRWPSVRLKMSFFISSKSITVVALGLGFVIGAVGYLVHDLYFAKKRRLLQTTEALSTQTESEAESSQPNASSSFNGEQKSNSYSDVDIDRDMSSDSLVEYYSLSDEESFSLADDREYSTVNRFNEIDRLLDSEATDVKMAYDTLLDFCYEDKNDPEVFWRVAKACHILAIEFESKENITEMEKYINKEPAGGPPLFHLGGGAEGTAQSEVLPGGLLSLDNSGATHLTTDDPSPDFGGHPVTEEIALSEDPDTLAQEQQTDPELPTIRVNPQLQLKSLTVPSTNYSLVFETATEIASHTYIPKVKWPHFTEFTTPVILEYGPHQGS</sequence>
<comment type="caution">
    <text evidence="3">The sequence shown here is derived from an EMBL/GenBank/DDBJ whole genome shotgun (WGS) entry which is preliminary data.</text>
</comment>
<feature type="compositionally biased region" description="Low complexity" evidence="1">
    <location>
        <begin position="157"/>
        <end position="166"/>
    </location>
</feature>
<feature type="region of interest" description="Disordered" evidence="1">
    <location>
        <begin position="157"/>
        <end position="187"/>
    </location>
</feature>
<organism evidence="3 4">
    <name type="scientific">Ranatra chinensis</name>
    <dbReference type="NCBI Taxonomy" id="642074"/>
    <lineage>
        <taxon>Eukaryota</taxon>
        <taxon>Metazoa</taxon>
        <taxon>Ecdysozoa</taxon>
        <taxon>Arthropoda</taxon>
        <taxon>Hexapoda</taxon>
        <taxon>Insecta</taxon>
        <taxon>Pterygota</taxon>
        <taxon>Neoptera</taxon>
        <taxon>Paraneoptera</taxon>
        <taxon>Hemiptera</taxon>
        <taxon>Heteroptera</taxon>
        <taxon>Panheteroptera</taxon>
        <taxon>Nepomorpha</taxon>
        <taxon>Nepidae</taxon>
        <taxon>Ranatrinae</taxon>
        <taxon>Ranatra</taxon>
    </lineage>
</organism>
<feature type="compositionally biased region" description="Polar residues" evidence="1">
    <location>
        <begin position="167"/>
        <end position="183"/>
    </location>
</feature>
<keyword evidence="2" id="KW-1133">Transmembrane helix</keyword>
<feature type="region of interest" description="Disordered" evidence="1">
    <location>
        <begin position="1"/>
        <end position="27"/>
    </location>
</feature>
<gene>
    <name evidence="3" type="ORF">AAG570_006743</name>
</gene>
<feature type="transmembrane region" description="Helical" evidence="2">
    <location>
        <begin position="118"/>
        <end position="136"/>
    </location>
</feature>
<keyword evidence="4" id="KW-1185">Reference proteome</keyword>
<keyword evidence="2" id="KW-0812">Transmembrane</keyword>
<name>A0ABD0YUZ9_9HEMI</name>
<dbReference type="AlphaFoldDB" id="A0ABD0YUZ9"/>
<evidence type="ECO:0000256" key="1">
    <source>
        <dbReference type="SAM" id="MobiDB-lite"/>
    </source>
</evidence>
<protein>
    <submittedName>
        <fullName evidence="3">Uncharacterized protein</fullName>
    </submittedName>
</protein>
<feature type="compositionally biased region" description="Basic residues" evidence="1">
    <location>
        <begin position="1"/>
        <end position="12"/>
    </location>
</feature>
<accession>A0ABD0YUZ9</accession>
<dbReference type="EMBL" id="JBFDAA010000002">
    <property type="protein sequence ID" value="KAL1139766.1"/>
    <property type="molecule type" value="Genomic_DNA"/>
</dbReference>
<evidence type="ECO:0000313" key="3">
    <source>
        <dbReference type="EMBL" id="KAL1139766.1"/>
    </source>
</evidence>